<dbReference type="Proteomes" id="UP001447188">
    <property type="component" value="Unassembled WGS sequence"/>
</dbReference>
<feature type="compositionally biased region" description="Basic and acidic residues" evidence="1">
    <location>
        <begin position="31"/>
        <end position="46"/>
    </location>
</feature>
<protein>
    <submittedName>
        <fullName evidence="2">Uncharacterized protein</fullName>
    </submittedName>
</protein>
<keyword evidence="3" id="KW-1185">Reference proteome</keyword>
<evidence type="ECO:0000313" key="3">
    <source>
        <dbReference type="Proteomes" id="UP001447188"/>
    </source>
</evidence>
<gene>
    <name evidence="2" type="ORF">Q9L58_010787</name>
</gene>
<feature type="non-terminal residue" evidence="2">
    <location>
        <position position="148"/>
    </location>
</feature>
<reference evidence="2 3" key="1">
    <citation type="submission" date="2024-02" db="EMBL/GenBank/DDBJ databases">
        <title>Discinaceae phylogenomics.</title>
        <authorList>
            <person name="Dirks A.C."/>
            <person name="James T.Y."/>
        </authorList>
    </citation>
    <scope>NUCLEOTIDE SEQUENCE [LARGE SCALE GENOMIC DNA]</scope>
    <source>
        <strain evidence="2 3">ACD0624</strain>
    </source>
</reference>
<organism evidence="2 3">
    <name type="scientific">Discina gigas</name>
    <dbReference type="NCBI Taxonomy" id="1032678"/>
    <lineage>
        <taxon>Eukaryota</taxon>
        <taxon>Fungi</taxon>
        <taxon>Dikarya</taxon>
        <taxon>Ascomycota</taxon>
        <taxon>Pezizomycotina</taxon>
        <taxon>Pezizomycetes</taxon>
        <taxon>Pezizales</taxon>
        <taxon>Discinaceae</taxon>
        <taxon>Discina</taxon>
    </lineage>
</organism>
<name>A0ABR3G336_9PEZI</name>
<feature type="compositionally biased region" description="Acidic residues" evidence="1">
    <location>
        <begin position="134"/>
        <end position="148"/>
    </location>
</feature>
<sequence>MPPKGKGIQVPATPKQKSKKQQQPKTPLLRLRVELSPERRAQHEENYMTPSNHPKVHQLEPDGTTALDQHSGLPVLTREAYTAYLNGTPIQQFLGVEEPSTPSTFKGPADNRPSPDTPTRKRKTNPPHTSTTPSDDEYPNTDEEEDHR</sequence>
<feature type="region of interest" description="Disordered" evidence="1">
    <location>
        <begin position="93"/>
        <end position="148"/>
    </location>
</feature>
<evidence type="ECO:0000256" key="1">
    <source>
        <dbReference type="SAM" id="MobiDB-lite"/>
    </source>
</evidence>
<comment type="caution">
    <text evidence="2">The sequence shown here is derived from an EMBL/GenBank/DDBJ whole genome shotgun (WGS) entry which is preliminary data.</text>
</comment>
<proteinExistence type="predicted"/>
<evidence type="ECO:0000313" key="2">
    <source>
        <dbReference type="EMBL" id="KAL0630366.1"/>
    </source>
</evidence>
<accession>A0ABR3G336</accession>
<feature type="region of interest" description="Disordered" evidence="1">
    <location>
        <begin position="1"/>
        <end position="70"/>
    </location>
</feature>
<dbReference type="EMBL" id="JBBBZM010000751">
    <property type="protein sequence ID" value="KAL0630366.1"/>
    <property type="molecule type" value="Genomic_DNA"/>
</dbReference>